<dbReference type="Proteomes" id="UP000015103">
    <property type="component" value="Unassembled WGS sequence"/>
</dbReference>
<dbReference type="OMA" id="LMSTNAC"/>
<dbReference type="AlphaFoldDB" id="T1HQX6"/>
<dbReference type="GO" id="GO:0005576">
    <property type="term" value="C:extracellular region"/>
    <property type="evidence" value="ECO:0007669"/>
    <property type="project" value="InterPro"/>
</dbReference>
<protein>
    <submittedName>
        <fullName evidence="1">Uncharacterized protein</fullName>
    </submittedName>
</protein>
<dbReference type="InterPro" id="IPR002557">
    <property type="entry name" value="Chitin-bd_dom"/>
</dbReference>
<dbReference type="InterPro" id="IPR036508">
    <property type="entry name" value="Chitin-bd_dom_sf"/>
</dbReference>
<proteinExistence type="predicted"/>
<evidence type="ECO:0000313" key="2">
    <source>
        <dbReference type="Proteomes" id="UP000015103"/>
    </source>
</evidence>
<keyword evidence="2" id="KW-1185">Reference proteome</keyword>
<evidence type="ECO:0000313" key="1">
    <source>
        <dbReference type="EnsemblMetazoa" id="RPRC006446-PA"/>
    </source>
</evidence>
<dbReference type="EnsemblMetazoa" id="RPRC006446-RA">
    <property type="protein sequence ID" value="RPRC006446-PA"/>
    <property type="gene ID" value="RPRC006446"/>
</dbReference>
<accession>T1HQX6</accession>
<dbReference type="SUPFAM" id="SSF57625">
    <property type="entry name" value="Invertebrate chitin-binding proteins"/>
    <property type="match status" value="2"/>
</dbReference>
<dbReference type="VEuPathDB" id="VectorBase:RPRC006446"/>
<dbReference type="Pfam" id="PF01607">
    <property type="entry name" value="CBM_14"/>
    <property type="match status" value="1"/>
</dbReference>
<dbReference type="GO" id="GO:0008061">
    <property type="term" value="F:chitin binding"/>
    <property type="evidence" value="ECO:0007669"/>
    <property type="project" value="InterPro"/>
</dbReference>
<dbReference type="SMART" id="SM00494">
    <property type="entry name" value="ChtBD2"/>
    <property type="match status" value="2"/>
</dbReference>
<dbReference type="EMBL" id="ACPB03004730">
    <property type="status" value="NOT_ANNOTATED_CDS"/>
    <property type="molecule type" value="Genomic_DNA"/>
</dbReference>
<dbReference type="HOGENOM" id="CLU_1043205_0_0_1"/>
<dbReference type="InParanoid" id="T1HQX6"/>
<dbReference type="PROSITE" id="PS50940">
    <property type="entry name" value="CHIT_BIND_II"/>
    <property type="match status" value="1"/>
</dbReference>
<name>T1HQX6_RHOPR</name>
<organism evidence="1 2">
    <name type="scientific">Rhodnius prolixus</name>
    <name type="common">Triatomid bug</name>
    <dbReference type="NCBI Taxonomy" id="13249"/>
    <lineage>
        <taxon>Eukaryota</taxon>
        <taxon>Metazoa</taxon>
        <taxon>Ecdysozoa</taxon>
        <taxon>Arthropoda</taxon>
        <taxon>Hexapoda</taxon>
        <taxon>Insecta</taxon>
        <taxon>Pterygota</taxon>
        <taxon>Neoptera</taxon>
        <taxon>Paraneoptera</taxon>
        <taxon>Hemiptera</taxon>
        <taxon>Heteroptera</taxon>
        <taxon>Panheteroptera</taxon>
        <taxon>Cimicomorpha</taxon>
        <taxon>Reduviidae</taxon>
        <taxon>Triatominae</taxon>
        <taxon>Rhodnius</taxon>
    </lineage>
</organism>
<reference evidence="1" key="1">
    <citation type="submission" date="2015-05" db="UniProtKB">
        <authorList>
            <consortium name="EnsemblMetazoa"/>
        </authorList>
    </citation>
    <scope>IDENTIFICATION</scope>
</reference>
<dbReference type="Gene3D" id="2.170.140.10">
    <property type="entry name" value="Chitin binding domain"/>
    <property type="match status" value="1"/>
</dbReference>
<dbReference type="eggNOG" id="ENOG502SAE3">
    <property type="taxonomic scope" value="Eukaryota"/>
</dbReference>
<sequence length="251" mass="27419">CSKAGIYPGSSSREFVVCTAGDALGTQLVQTKHNCSVNMVYRNHQCVPTLIMPYTAVSKKEAADGGKQTTNDDISVTCKTFGLLCTSCHQLSICIGEEEQSGRTKYHQIDMAHCDADQVCAPGHGCTPNNIAFCPYRKFQCSDIGIYPDPYDCTVYYRCEPTTAGYRTVKMKCKEGSFNPATASCGYLMSTNACLTTPVPLCQSIFQMGPVPDNLSIYYICIPNYVDHTLAPSLHSCPANLRFDIKTLTCS</sequence>